<evidence type="ECO:0000256" key="4">
    <source>
        <dbReference type="ARBA" id="ARBA00022821"/>
    </source>
</evidence>
<evidence type="ECO:0000256" key="2">
    <source>
        <dbReference type="ARBA" id="ARBA00022737"/>
    </source>
</evidence>
<sequence length="1013" mass="116767">MAEGLLFNIIERLISKLGHLVVENWRMRDDLERLVENMSDIKAVVLDAEEQQGTNHQLQVWLDKLKDALDDADNLLDDFSTEDKKRQVMTKDKKAKKVRIFFSSSNPLLFTFKMTKRVKDIGKRLEVLNVDRRRFSLTNCNLEQRVVKQRETHSFIREEYVIGREREKNHLVGLLLNTNRDMEENVSVISIVGIGGLGKTALAQLLYNDVAVQLHFELKMWVCVSNDFDVKTIANKIIESKSNDEMDRVQQELRKKIEGKRYLLVLDDIWNEDREHWLQLMTLLMDGAQGSKIIITTRSEKVAKITSISSPFFLKSLDEEQAWKLFSQLAFENGKEPENRKLVSIGKQIVKKCSGVPLAIRSVGSLMYSMETENDWLNFKDKDLVKIDEQGGNVVFELIKLSYDHLPFHLKKCFAFCSLFPKDYPIYKKELIKLWVAQGFVQSSNKNICLEDDGDEYFMNLVHRSFFQDIRRCLIFNDIYCCKMHDLVHDMAKFVSRNDCVTVTEEGQHIDKQTHHVSFGFPLDSSSHVPSSLLKANKLRTFLLPQHEYAKQLYGELSLGESACNLIMSSLEQLRVLDLNHLNSRMLPSCIDMLTHLRYLDISFNEQIEVLPRSITKLNNLETLLLKGCSSLRELPSNLWKMISLRHLDLDGCLNLTFMPRGIGQLSNLQTLTLFVLNKKFRHSGGPSELRGLNLLRSVLEIKGLECLEDNPSEAKEINLMGKSHLRSLILTWNKQIVVDDNDMDKDNLILQGLLPHHNIKCLCIKGFGGMAISGSINPFTNLLVIRLFDCTRLQYLMPLHLLLHLKKLCLNNLPCLEWIDTTNSNDDPSTFFPSLKIIILKELHNLKGWCRCGEKGKPKVCWHQLKSLDRFFITNCPNLISLPPHTCIQRVGLIKVNEKILQHTINHSKVEILTIQGINGLKSLSKVLQHLTVVRDLRISNCEELDPCNDENGCCSMQWKQLTNLRWLEFNSIPKMESLPEGLQHVTTLERLTIRDCPNLRNTPEWITSLQL</sequence>
<dbReference type="GO" id="GO:0006952">
    <property type="term" value="P:defense response"/>
    <property type="evidence" value="ECO:0007669"/>
    <property type="project" value="UniProtKB-KW"/>
</dbReference>
<feature type="domain" description="Disease resistance N-terminal" evidence="8">
    <location>
        <begin position="10"/>
        <end position="93"/>
    </location>
</feature>
<dbReference type="SUPFAM" id="SSF52058">
    <property type="entry name" value="L domain-like"/>
    <property type="match status" value="2"/>
</dbReference>
<dbReference type="PANTHER" id="PTHR36766">
    <property type="entry name" value="PLANT BROAD-SPECTRUM MILDEW RESISTANCE PROTEIN RPW8"/>
    <property type="match status" value="1"/>
</dbReference>
<feature type="non-terminal residue" evidence="11">
    <location>
        <position position="1"/>
    </location>
</feature>
<comment type="caution">
    <text evidence="11">The sequence shown here is derived from an EMBL/GenBank/DDBJ whole genome shotgun (WGS) entry which is preliminary data.</text>
</comment>
<dbReference type="GO" id="GO:0043531">
    <property type="term" value="F:ADP binding"/>
    <property type="evidence" value="ECO:0007669"/>
    <property type="project" value="InterPro"/>
</dbReference>
<dbReference type="OrthoDB" id="1421913at2759"/>
<dbReference type="PANTHER" id="PTHR36766:SF40">
    <property type="entry name" value="DISEASE RESISTANCE PROTEIN RGA3"/>
    <property type="match status" value="1"/>
</dbReference>
<dbReference type="Gene3D" id="1.20.5.4130">
    <property type="match status" value="1"/>
</dbReference>
<dbReference type="Gene3D" id="1.10.8.430">
    <property type="entry name" value="Helical domain of apoptotic protease-activating factors"/>
    <property type="match status" value="1"/>
</dbReference>
<evidence type="ECO:0000259" key="10">
    <source>
        <dbReference type="Pfam" id="PF25019"/>
    </source>
</evidence>
<dbReference type="Gene3D" id="3.80.10.10">
    <property type="entry name" value="Ribonuclease Inhibitor"/>
    <property type="match status" value="3"/>
</dbReference>
<reference evidence="11" key="1">
    <citation type="submission" date="2018-05" db="EMBL/GenBank/DDBJ databases">
        <title>Draft genome of Mucuna pruriens seed.</title>
        <authorList>
            <person name="Nnadi N.E."/>
            <person name="Vos R."/>
            <person name="Hasami M.H."/>
            <person name="Devisetty U.K."/>
            <person name="Aguiy J.C."/>
        </authorList>
    </citation>
    <scope>NUCLEOTIDE SEQUENCE [LARGE SCALE GENOMIC DNA]</scope>
    <source>
        <strain evidence="11">JCA_2017</strain>
    </source>
</reference>
<evidence type="ECO:0000313" key="11">
    <source>
        <dbReference type="EMBL" id="RDX97445.1"/>
    </source>
</evidence>
<keyword evidence="4" id="KW-0611">Plant defense</keyword>
<evidence type="ECO:0000256" key="6">
    <source>
        <dbReference type="SAM" id="Coils"/>
    </source>
</evidence>
<dbReference type="FunFam" id="1.10.10.10:FF:000322">
    <property type="entry name" value="Probable disease resistance protein At1g63360"/>
    <property type="match status" value="1"/>
</dbReference>
<evidence type="ECO:0000313" key="12">
    <source>
        <dbReference type="Proteomes" id="UP000257109"/>
    </source>
</evidence>
<dbReference type="InterPro" id="IPR041118">
    <property type="entry name" value="Rx_N"/>
</dbReference>
<keyword evidence="12" id="KW-1185">Reference proteome</keyword>
<evidence type="ECO:0000256" key="1">
    <source>
        <dbReference type="ARBA" id="ARBA00022614"/>
    </source>
</evidence>
<dbReference type="Pfam" id="PF23559">
    <property type="entry name" value="WHD_DRP"/>
    <property type="match status" value="1"/>
</dbReference>
<feature type="coiled-coil region" evidence="6">
    <location>
        <begin position="31"/>
        <end position="82"/>
    </location>
</feature>
<keyword evidence="3" id="KW-0547">Nucleotide-binding</keyword>
<evidence type="ECO:0000259" key="8">
    <source>
        <dbReference type="Pfam" id="PF18052"/>
    </source>
</evidence>
<dbReference type="InterPro" id="IPR002182">
    <property type="entry name" value="NB-ARC"/>
</dbReference>
<accession>A0A371H3V2</accession>
<keyword evidence="1" id="KW-0433">Leucine-rich repeat</keyword>
<feature type="domain" description="NB-ARC" evidence="7">
    <location>
        <begin position="183"/>
        <end position="333"/>
    </location>
</feature>
<dbReference type="Proteomes" id="UP000257109">
    <property type="component" value="Unassembled WGS sequence"/>
</dbReference>
<dbReference type="InterPro" id="IPR027417">
    <property type="entry name" value="P-loop_NTPase"/>
</dbReference>
<feature type="domain" description="Disease resistance protein winged helix" evidence="9">
    <location>
        <begin position="419"/>
        <end position="492"/>
    </location>
</feature>
<protein>
    <submittedName>
        <fullName evidence="11">Disease resistance protein RGA1</fullName>
    </submittedName>
</protein>
<dbReference type="EMBL" id="QJKJ01003654">
    <property type="protein sequence ID" value="RDX97445.1"/>
    <property type="molecule type" value="Genomic_DNA"/>
</dbReference>
<dbReference type="Pfam" id="PF25019">
    <property type="entry name" value="LRR_R13L1-DRL21"/>
    <property type="match status" value="1"/>
</dbReference>
<dbReference type="InterPro" id="IPR036388">
    <property type="entry name" value="WH-like_DNA-bd_sf"/>
</dbReference>
<dbReference type="Gene3D" id="3.40.50.300">
    <property type="entry name" value="P-loop containing nucleotide triphosphate hydrolases"/>
    <property type="match status" value="1"/>
</dbReference>
<dbReference type="Pfam" id="PF18052">
    <property type="entry name" value="Rx_N"/>
    <property type="match status" value="1"/>
</dbReference>
<evidence type="ECO:0000259" key="9">
    <source>
        <dbReference type="Pfam" id="PF23559"/>
    </source>
</evidence>
<dbReference type="Pfam" id="PF00931">
    <property type="entry name" value="NB-ARC"/>
    <property type="match status" value="1"/>
</dbReference>
<proteinExistence type="predicted"/>
<dbReference type="InterPro" id="IPR058922">
    <property type="entry name" value="WHD_DRP"/>
</dbReference>
<feature type="domain" description="R13L1/DRL21-like LRR repeat region" evidence="10">
    <location>
        <begin position="688"/>
        <end position="813"/>
    </location>
</feature>
<keyword evidence="6" id="KW-0175">Coiled coil</keyword>
<name>A0A371H3V2_MUCPR</name>
<keyword evidence="5" id="KW-0067">ATP-binding</keyword>
<dbReference type="PRINTS" id="PR00364">
    <property type="entry name" value="DISEASERSIST"/>
</dbReference>
<dbReference type="Gene3D" id="1.10.10.10">
    <property type="entry name" value="Winged helix-like DNA-binding domain superfamily/Winged helix DNA-binding domain"/>
    <property type="match status" value="1"/>
</dbReference>
<gene>
    <name evidence="11" type="primary">RGA1</name>
    <name evidence="11" type="ORF">CR513_19772</name>
</gene>
<dbReference type="InterPro" id="IPR032675">
    <property type="entry name" value="LRR_dom_sf"/>
</dbReference>
<dbReference type="FunFam" id="3.40.50.300:FF:001091">
    <property type="entry name" value="Probable disease resistance protein At1g61300"/>
    <property type="match status" value="1"/>
</dbReference>
<dbReference type="GO" id="GO:0005524">
    <property type="term" value="F:ATP binding"/>
    <property type="evidence" value="ECO:0007669"/>
    <property type="project" value="UniProtKB-KW"/>
</dbReference>
<evidence type="ECO:0000259" key="7">
    <source>
        <dbReference type="Pfam" id="PF00931"/>
    </source>
</evidence>
<organism evidence="11 12">
    <name type="scientific">Mucuna pruriens</name>
    <name type="common">Velvet bean</name>
    <name type="synonym">Dolichos pruriens</name>
    <dbReference type="NCBI Taxonomy" id="157652"/>
    <lineage>
        <taxon>Eukaryota</taxon>
        <taxon>Viridiplantae</taxon>
        <taxon>Streptophyta</taxon>
        <taxon>Embryophyta</taxon>
        <taxon>Tracheophyta</taxon>
        <taxon>Spermatophyta</taxon>
        <taxon>Magnoliopsida</taxon>
        <taxon>eudicotyledons</taxon>
        <taxon>Gunneridae</taxon>
        <taxon>Pentapetalae</taxon>
        <taxon>rosids</taxon>
        <taxon>fabids</taxon>
        <taxon>Fabales</taxon>
        <taxon>Fabaceae</taxon>
        <taxon>Papilionoideae</taxon>
        <taxon>50 kb inversion clade</taxon>
        <taxon>NPAAA clade</taxon>
        <taxon>indigoferoid/millettioid clade</taxon>
        <taxon>Phaseoleae</taxon>
        <taxon>Mucuna</taxon>
    </lineage>
</organism>
<dbReference type="SUPFAM" id="SSF52540">
    <property type="entry name" value="P-loop containing nucleoside triphosphate hydrolases"/>
    <property type="match status" value="1"/>
</dbReference>
<dbReference type="InterPro" id="IPR042197">
    <property type="entry name" value="Apaf_helical"/>
</dbReference>
<dbReference type="AlphaFoldDB" id="A0A371H3V2"/>
<keyword evidence="2" id="KW-0677">Repeat</keyword>
<dbReference type="GO" id="GO:0051707">
    <property type="term" value="P:response to other organism"/>
    <property type="evidence" value="ECO:0007669"/>
    <property type="project" value="UniProtKB-ARBA"/>
</dbReference>
<dbReference type="InterPro" id="IPR056789">
    <property type="entry name" value="LRR_R13L1-DRL21"/>
</dbReference>
<evidence type="ECO:0000256" key="3">
    <source>
        <dbReference type="ARBA" id="ARBA00022741"/>
    </source>
</evidence>
<evidence type="ECO:0000256" key="5">
    <source>
        <dbReference type="ARBA" id="ARBA00022840"/>
    </source>
</evidence>